<feature type="non-terminal residue" evidence="1">
    <location>
        <position position="1"/>
    </location>
</feature>
<dbReference type="Proteomes" id="UP000887013">
    <property type="component" value="Unassembled WGS sequence"/>
</dbReference>
<organism evidence="1 2">
    <name type="scientific">Nephila pilipes</name>
    <name type="common">Giant wood spider</name>
    <name type="synonym">Nephila maculata</name>
    <dbReference type="NCBI Taxonomy" id="299642"/>
    <lineage>
        <taxon>Eukaryota</taxon>
        <taxon>Metazoa</taxon>
        <taxon>Ecdysozoa</taxon>
        <taxon>Arthropoda</taxon>
        <taxon>Chelicerata</taxon>
        <taxon>Arachnida</taxon>
        <taxon>Araneae</taxon>
        <taxon>Araneomorphae</taxon>
        <taxon>Entelegynae</taxon>
        <taxon>Araneoidea</taxon>
        <taxon>Nephilidae</taxon>
        <taxon>Nephila</taxon>
    </lineage>
</organism>
<evidence type="ECO:0000313" key="2">
    <source>
        <dbReference type="Proteomes" id="UP000887013"/>
    </source>
</evidence>
<name>A0A8X6P0Q0_NEPPI</name>
<accession>A0A8X6P0Q0</accession>
<protein>
    <submittedName>
        <fullName evidence="1">Uncharacterized protein</fullName>
    </submittedName>
</protein>
<evidence type="ECO:0000313" key="1">
    <source>
        <dbReference type="EMBL" id="GFT44976.1"/>
    </source>
</evidence>
<comment type="caution">
    <text evidence="1">The sequence shown here is derived from an EMBL/GenBank/DDBJ whole genome shotgun (WGS) entry which is preliminary data.</text>
</comment>
<gene>
    <name evidence="1" type="ORF">NPIL_685891</name>
</gene>
<reference evidence="1" key="1">
    <citation type="submission" date="2020-08" db="EMBL/GenBank/DDBJ databases">
        <title>Multicomponent nature underlies the extraordinary mechanical properties of spider dragline silk.</title>
        <authorList>
            <person name="Kono N."/>
            <person name="Nakamura H."/>
            <person name="Mori M."/>
            <person name="Yoshida Y."/>
            <person name="Ohtoshi R."/>
            <person name="Malay A.D."/>
            <person name="Moran D.A.P."/>
            <person name="Tomita M."/>
            <person name="Numata K."/>
            <person name="Arakawa K."/>
        </authorList>
    </citation>
    <scope>NUCLEOTIDE SEQUENCE</scope>
</reference>
<keyword evidence="2" id="KW-1185">Reference proteome</keyword>
<dbReference type="EMBL" id="BMAW01015654">
    <property type="protein sequence ID" value="GFT44976.1"/>
    <property type="molecule type" value="Genomic_DNA"/>
</dbReference>
<sequence>EIQNLATGKRDDVELLWLKRLSVNSQQVLHVHKDYLSYLAIIADWIEEFQTYASTIAGIFIDTINKKEIRILLCEVKQLTA</sequence>
<dbReference type="AlphaFoldDB" id="A0A8X6P0Q0"/>
<proteinExistence type="predicted"/>